<dbReference type="SUPFAM" id="SSF54611">
    <property type="entry name" value="SecB-like"/>
    <property type="match status" value="1"/>
</dbReference>
<protein>
    <recommendedName>
        <fullName evidence="2">Protein-export protein SecB</fullName>
    </recommendedName>
</protein>
<dbReference type="PRINTS" id="PR01594">
    <property type="entry name" value="SECBCHAPRONE"/>
</dbReference>
<dbReference type="InterPro" id="IPR035958">
    <property type="entry name" value="SecB-like_sf"/>
</dbReference>
<sequence>MAVDEGKEAAVFHFDRIYLKDASFESPRCPQVFSEPDYDPQIDVQLRISNQMLDQERGVFEVVLKVTVTATTSGQTAFLIEVQQAGMFTITGLSPQQRERALEAACPNALFPFVREHVNHLVTHGGFPSLLLQPVNFDTMYEQKLASGNNGSTSEGVAH</sequence>
<evidence type="ECO:0008006" key="2">
    <source>
        <dbReference type="Google" id="ProtNLM"/>
    </source>
</evidence>
<dbReference type="PANTHER" id="PTHR36918">
    <property type="match status" value="1"/>
</dbReference>
<dbReference type="Gene3D" id="3.10.420.10">
    <property type="entry name" value="SecB-like"/>
    <property type="match status" value="1"/>
</dbReference>
<dbReference type="InterPro" id="IPR003708">
    <property type="entry name" value="SecB"/>
</dbReference>
<dbReference type="GO" id="GO:0051082">
    <property type="term" value="F:unfolded protein binding"/>
    <property type="evidence" value="ECO:0007669"/>
    <property type="project" value="InterPro"/>
</dbReference>
<name>A0A382V4T8_9ZZZZ</name>
<dbReference type="GO" id="GO:0051262">
    <property type="term" value="P:protein tetramerization"/>
    <property type="evidence" value="ECO:0007669"/>
    <property type="project" value="InterPro"/>
</dbReference>
<gene>
    <name evidence="1" type="ORF">METZ01_LOCUS394373</name>
</gene>
<organism evidence="1">
    <name type="scientific">marine metagenome</name>
    <dbReference type="NCBI Taxonomy" id="408172"/>
    <lineage>
        <taxon>unclassified sequences</taxon>
        <taxon>metagenomes</taxon>
        <taxon>ecological metagenomes</taxon>
    </lineage>
</organism>
<proteinExistence type="inferred from homology"/>
<accession>A0A382V4T8</accession>
<dbReference type="AlphaFoldDB" id="A0A382V4T8"/>
<dbReference type="NCBIfam" id="TIGR00809">
    <property type="entry name" value="secB"/>
    <property type="match status" value="1"/>
</dbReference>
<reference evidence="1" key="1">
    <citation type="submission" date="2018-05" db="EMBL/GenBank/DDBJ databases">
        <authorList>
            <person name="Lanie J.A."/>
            <person name="Ng W.-L."/>
            <person name="Kazmierczak K.M."/>
            <person name="Andrzejewski T.M."/>
            <person name="Davidsen T.M."/>
            <person name="Wayne K.J."/>
            <person name="Tettelin H."/>
            <person name="Glass J.I."/>
            <person name="Rusch D."/>
            <person name="Podicherti R."/>
            <person name="Tsui H.-C.T."/>
            <person name="Winkler M.E."/>
        </authorList>
    </citation>
    <scope>NUCLEOTIDE SEQUENCE</scope>
</reference>
<evidence type="ECO:0000313" key="1">
    <source>
        <dbReference type="EMBL" id="SVD41519.1"/>
    </source>
</evidence>
<dbReference type="PANTHER" id="PTHR36918:SF1">
    <property type="entry name" value="PROTEIN-EXPORT PROTEIN SECB"/>
    <property type="match status" value="1"/>
</dbReference>
<dbReference type="GO" id="GO:0015031">
    <property type="term" value="P:protein transport"/>
    <property type="evidence" value="ECO:0007669"/>
    <property type="project" value="InterPro"/>
</dbReference>
<dbReference type="EMBL" id="UINC01149199">
    <property type="protein sequence ID" value="SVD41519.1"/>
    <property type="molecule type" value="Genomic_DNA"/>
</dbReference>
<dbReference type="HAMAP" id="MF_00821">
    <property type="entry name" value="SecB"/>
    <property type="match status" value="1"/>
</dbReference>
<dbReference type="Pfam" id="PF02556">
    <property type="entry name" value="SecB"/>
    <property type="match status" value="1"/>
</dbReference>